<evidence type="ECO:0000256" key="9">
    <source>
        <dbReference type="SAM" id="SignalP"/>
    </source>
</evidence>
<dbReference type="InterPro" id="IPR051586">
    <property type="entry name" value="PKC-binding_NELL"/>
</dbReference>
<dbReference type="SMART" id="SM00181">
    <property type="entry name" value="EGF"/>
    <property type="match status" value="6"/>
</dbReference>
<dbReference type="EMBL" id="JAGTJJ010000040">
    <property type="protein sequence ID" value="MDC3986543.1"/>
    <property type="molecule type" value="Genomic_DNA"/>
</dbReference>
<dbReference type="PROSITE" id="PS51114">
    <property type="entry name" value="FBA"/>
    <property type="match status" value="1"/>
</dbReference>
<dbReference type="PROSITE" id="PS00010">
    <property type="entry name" value="ASX_HYDROXYL"/>
    <property type="match status" value="4"/>
</dbReference>
<evidence type="ECO:0000256" key="7">
    <source>
        <dbReference type="ARBA" id="ARBA00023157"/>
    </source>
</evidence>
<name>A0A9X4AVS1_9BACT</name>
<dbReference type="InterPro" id="IPR024731">
    <property type="entry name" value="NELL2-like_EGF"/>
</dbReference>
<dbReference type="InterPro" id="IPR009030">
    <property type="entry name" value="Growth_fac_rcpt_cys_sf"/>
</dbReference>
<dbReference type="Pfam" id="PF12947">
    <property type="entry name" value="EGF_3"/>
    <property type="match status" value="5"/>
</dbReference>
<feature type="domain" description="EGF-like" evidence="10">
    <location>
        <begin position="237"/>
        <end position="277"/>
    </location>
</feature>
<feature type="domain" description="EGF-like" evidence="10">
    <location>
        <begin position="197"/>
        <end position="236"/>
    </location>
</feature>
<dbReference type="SUPFAM" id="SSF49785">
    <property type="entry name" value="Galactose-binding domain-like"/>
    <property type="match status" value="1"/>
</dbReference>
<dbReference type="InterPro" id="IPR007397">
    <property type="entry name" value="F-box-assoc_dom"/>
</dbReference>
<dbReference type="Pfam" id="PF04300">
    <property type="entry name" value="FBA"/>
    <property type="match status" value="1"/>
</dbReference>
<dbReference type="Pfam" id="PF12662">
    <property type="entry name" value="cEGF"/>
    <property type="match status" value="1"/>
</dbReference>
<dbReference type="FunFam" id="2.10.25.10:FF:000506">
    <property type="entry name" value="Adhesion G protein-coupled receptor E1"/>
    <property type="match status" value="1"/>
</dbReference>
<keyword evidence="3" id="KW-0245">EGF-like domain</keyword>
<evidence type="ECO:0000313" key="12">
    <source>
        <dbReference type="EMBL" id="MDC3986543.1"/>
    </source>
</evidence>
<evidence type="ECO:0000256" key="6">
    <source>
        <dbReference type="ARBA" id="ARBA00022837"/>
    </source>
</evidence>
<dbReference type="PANTHER" id="PTHR24042:SF5">
    <property type="entry name" value="EGF-LIKE CALCIUM-BINDING DOMAIN-CONTAINING PROTEIN"/>
    <property type="match status" value="1"/>
</dbReference>
<dbReference type="AlphaFoldDB" id="A0A9X4AVS1"/>
<feature type="domain" description="FBA" evidence="11">
    <location>
        <begin position="302"/>
        <end position="473"/>
    </location>
</feature>
<keyword evidence="7" id="KW-1015">Disulfide bond</keyword>
<dbReference type="SMART" id="SM01198">
    <property type="entry name" value="FBA"/>
    <property type="match status" value="1"/>
</dbReference>
<sequence length="530" mass="54628">MLTQWKMASGLLVMAAALGGCAAGVARDGGGGAGDEPPSCLTVDCDAHATCADAEAGPVCTCNEGFTGDGETCTDIDECTNGSATCDSHAACENTPGAYTCTCKTGYFGDGTTCIELDECQQAASCDPNANCQNTNGSYSCTCKPGFSGDGKTCTDINECQLGMTACDPHATCTNIPGGYACKCDPGYIGNGKTCTHGDECVDGGGCDPNATCENTPEAHTCTCNEGYTGDGVTCDDIDECQLGMTDCDVNADCQNTPGAYGCACKSGYIGNGLTCTPVGMGAPGEVSIEAGAGLTASTSVTLYLQPPGNHLTNPGAEAGDLSGWQILANGGSGWASTTSAYLFGQSAFITSYSLGKRSQVLDLTMLGFSQADLDAAPPITVGEWFQGFGPNYGDSYYFKVELVAADNTVLASFNPGGTMSTANNAWQIVGQTFTGYGPGLRYVYVEDGGQDTEFWLGQYGAVMDGASVVVGDVQVRFSNDNMNWSAWQAFTPTTTWMLEPGSGTKTVYVEFADAKGTVWPPVSDTIMLQ</sequence>
<dbReference type="InterPro" id="IPR000152">
    <property type="entry name" value="EGF-type_Asp/Asn_hydroxyl_site"/>
</dbReference>
<evidence type="ECO:0000256" key="5">
    <source>
        <dbReference type="ARBA" id="ARBA00022737"/>
    </source>
</evidence>
<proteinExistence type="predicted"/>
<feature type="signal peptide" evidence="9">
    <location>
        <begin position="1"/>
        <end position="22"/>
    </location>
</feature>
<dbReference type="InterPro" id="IPR008979">
    <property type="entry name" value="Galactose-bd-like_sf"/>
</dbReference>
<dbReference type="PROSITE" id="PS50026">
    <property type="entry name" value="EGF_3"/>
    <property type="match status" value="6"/>
</dbReference>
<dbReference type="GO" id="GO:0005615">
    <property type="term" value="C:extracellular space"/>
    <property type="evidence" value="ECO:0007669"/>
    <property type="project" value="TreeGrafter"/>
</dbReference>
<protein>
    <submittedName>
        <fullName evidence="12">Uncharacterized protein</fullName>
    </submittedName>
</protein>
<keyword evidence="6" id="KW-0106">Calcium</keyword>
<feature type="domain" description="EGF-like" evidence="10">
    <location>
        <begin position="116"/>
        <end position="155"/>
    </location>
</feature>
<dbReference type="Gene3D" id="2.10.25.10">
    <property type="entry name" value="Laminin"/>
    <property type="match status" value="6"/>
</dbReference>
<evidence type="ECO:0000256" key="3">
    <source>
        <dbReference type="ARBA" id="ARBA00022536"/>
    </source>
</evidence>
<keyword evidence="5" id="KW-0677">Repeat</keyword>
<dbReference type="SMART" id="SM00179">
    <property type="entry name" value="EGF_CA"/>
    <property type="match status" value="6"/>
</dbReference>
<evidence type="ECO:0000313" key="13">
    <source>
        <dbReference type="Proteomes" id="UP001151081"/>
    </source>
</evidence>
<feature type="domain" description="EGF-like" evidence="10">
    <location>
        <begin position="75"/>
        <end position="115"/>
    </location>
</feature>
<gene>
    <name evidence="12" type="ORF">KEG57_39070</name>
</gene>
<dbReference type="RefSeq" id="WP_272459444.1">
    <property type="nucleotide sequence ID" value="NZ_JAGTJJ010000040.1"/>
</dbReference>
<evidence type="ECO:0000256" key="1">
    <source>
        <dbReference type="ARBA" id="ARBA00004613"/>
    </source>
</evidence>
<keyword evidence="4 9" id="KW-0732">Signal</keyword>
<dbReference type="PROSITE" id="PS51257">
    <property type="entry name" value="PROKAR_LIPOPROTEIN"/>
    <property type="match status" value="1"/>
</dbReference>
<keyword evidence="8" id="KW-0325">Glycoprotein</keyword>
<dbReference type="SUPFAM" id="SSF57184">
    <property type="entry name" value="Growth factor receptor domain"/>
    <property type="match status" value="2"/>
</dbReference>
<organism evidence="12 13">
    <name type="scientific">Polyangium jinanense</name>
    <dbReference type="NCBI Taxonomy" id="2829994"/>
    <lineage>
        <taxon>Bacteria</taxon>
        <taxon>Pseudomonadati</taxon>
        <taxon>Myxococcota</taxon>
        <taxon>Polyangia</taxon>
        <taxon>Polyangiales</taxon>
        <taxon>Polyangiaceae</taxon>
        <taxon>Polyangium</taxon>
    </lineage>
</organism>
<evidence type="ECO:0000259" key="10">
    <source>
        <dbReference type="PROSITE" id="PS50026"/>
    </source>
</evidence>
<dbReference type="FunFam" id="2.10.25.10:FF:000038">
    <property type="entry name" value="Fibrillin 2"/>
    <property type="match status" value="3"/>
</dbReference>
<feature type="chain" id="PRO_5040769038" evidence="9">
    <location>
        <begin position="23"/>
        <end position="530"/>
    </location>
</feature>
<evidence type="ECO:0000256" key="4">
    <source>
        <dbReference type="ARBA" id="ARBA00022729"/>
    </source>
</evidence>
<feature type="domain" description="EGF-like" evidence="10">
    <location>
        <begin position="156"/>
        <end position="196"/>
    </location>
</feature>
<dbReference type="CDD" id="cd00054">
    <property type="entry name" value="EGF_CA"/>
    <property type="match status" value="5"/>
</dbReference>
<accession>A0A9X4AVS1</accession>
<dbReference type="PANTHER" id="PTHR24042">
    <property type="entry name" value="NEL HOMOLOG"/>
    <property type="match status" value="1"/>
</dbReference>
<keyword evidence="13" id="KW-1185">Reference proteome</keyword>
<dbReference type="GO" id="GO:0005509">
    <property type="term" value="F:calcium ion binding"/>
    <property type="evidence" value="ECO:0007669"/>
    <property type="project" value="InterPro"/>
</dbReference>
<dbReference type="InterPro" id="IPR018097">
    <property type="entry name" value="EGF_Ca-bd_CS"/>
</dbReference>
<comment type="caution">
    <text evidence="12">The sequence shown here is derived from an EMBL/GenBank/DDBJ whole genome shotgun (WGS) entry which is preliminary data.</text>
</comment>
<dbReference type="PROSITE" id="PS01187">
    <property type="entry name" value="EGF_CA"/>
    <property type="match status" value="2"/>
</dbReference>
<feature type="domain" description="EGF-like" evidence="10">
    <location>
        <begin position="36"/>
        <end position="74"/>
    </location>
</feature>
<evidence type="ECO:0000256" key="8">
    <source>
        <dbReference type="ARBA" id="ARBA00023180"/>
    </source>
</evidence>
<dbReference type="InterPro" id="IPR026823">
    <property type="entry name" value="cEGF"/>
</dbReference>
<comment type="subcellular location">
    <subcellularLocation>
        <location evidence="1">Secreted</location>
    </subcellularLocation>
</comment>
<reference evidence="12 13" key="1">
    <citation type="submission" date="2021-04" db="EMBL/GenBank/DDBJ databases">
        <title>Genome analysis of Polyangium sp.</title>
        <authorList>
            <person name="Li Y."/>
            <person name="Wang J."/>
        </authorList>
    </citation>
    <scope>NUCLEOTIDE SEQUENCE [LARGE SCALE GENOMIC DNA]</scope>
    <source>
        <strain evidence="12 13">SDU14</strain>
    </source>
</reference>
<dbReference type="InterPro" id="IPR000742">
    <property type="entry name" value="EGF"/>
</dbReference>
<dbReference type="Proteomes" id="UP001151081">
    <property type="component" value="Unassembled WGS sequence"/>
</dbReference>
<dbReference type="Gene3D" id="2.60.120.260">
    <property type="entry name" value="Galactose-binding domain-like"/>
    <property type="match status" value="1"/>
</dbReference>
<keyword evidence="2" id="KW-0964">Secreted</keyword>
<dbReference type="PROSITE" id="PS01186">
    <property type="entry name" value="EGF_2"/>
    <property type="match status" value="6"/>
</dbReference>
<evidence type="ECO:0000256" key="2">
    <source>
        <dbReference type="ARBA" id="ARBA00022525"/>
    </source>
</evidence>
<dbReference type="InterPro" id="IPR001881">
    <property type="entry name" value="EGF-like_Ca-bd_dom"/>
</dbReference>
<evidence type="ECO:0000259" key="11">
    <source>
        <dbReference type="PROSITE" id="PS51114"/>
    </source>
</evidence>
<dbReference type="GO" id="GO:0008201">
    <property type="term" value="F:heparin binding"/>
    <property type="evidence" value="ECO:0007669"/>
    <property type="project" value="TreeGrafter"/>
</dbReference>